<feature type="signal peptide" evidence="1">
    <location>
        <begin position="1"/>
        <end position="21"/>
    </location>
</feature>
<dbReference type="EMBL" id="SSHH01000002">
    <property type="protein sequence ID" value="TIX50756.1"/>
    <property type="molecule type" value="Genomic_DNA"/>
</dbReference>
<dbReference type="InterPro" id="IPR007730">
    <property type="entry name" value="SPOR-like_dom"/>
</dbReference>
<dbReference type="PANTHER" id="PTHR34183:SF1">
    <property type="entry name" value="ENDOLYTIC PEPTIDOGLYCAN TRANSGLYCOSYLASE RLPA"/>
    <property type="match status" value="1"/>
</dbReference>
<dbReference type="Pfam" id="PF05036">
    <property type="entry name" value="SPOR"/>
    <property type="match status" value="1"/>
</dbReference>
<evidence type="ECO:0000313" key="3">
    <source>
        <dbReference type="EMBL" id="TIX50756.1"/>
    </source>
</evidence>
<name>A0A4T3F7A9_9SPHN</name>
<dbReference type="InterPro" id="IPR036680">
    <property type="entry name" value="SPOR-like_sf"/>
</dbReference>
<dbReference type="PANTHER" id="PTHR34183">
    <property type="entry name" value="ENDOLYTIC PEPTIDOGLYCAN TRANSGLYCOSYLASE RLPA"/>
    <property type="match status" value="1"/>
</dbReference>
<dbReference type="Proteomes" id="UP000309389">
    <property type="component" value="Unassembled WGS sequence"/>
</dbReference>
<feature type="chain" id="PRO_5020354978" evidence="1">
    <location>
        <begin position="22"/>
        <end position="298"/>
    </location>
</feature>
<keyword evidence="4" id="KW-1185">Reference proteome</keyword>
<dbReference type="OrthoDB" id="9779128at2"/>
<dbReference type="CDD" id="cd22268">
    <property type="entry name" value="DPBB_RlpA-like"/>
    <property type="match status" value="1"/>
</dbReference>
<evidence type="ECO:0000313" key="4">
    <source>
        <dbReference type="Proteomes" id="UP000309389"/>
    </source>
</evidence>
<dbReference type="Gene3D" id="2.40.40.10">
    <property type="entry name" value="RlpA-like domain"/>
    <property type="match status" value="1"/>
</dbReference>
<sequence length="298" mass="30784">MKQAFLLLAGSAALASCSASGRGGEGLETAANASPANGPQADYPLVVGEPYAVDGTSYTPADVLNYDQVGYLAGGTGAGIMGAHHTLPFPSYVEVTSLETGRTILARIEARGPMDTTHLLALSPAAMEQLGASAETPVRVRRVNPPEEQRRLLREDLPVPLRMDTPMQLVEVLRRRLPEVGSASLRVGVPAPADPVSETVAEAFAEVTAEPAEVAEAAPKPAQAPAPEITAGFVVQAAAFSSAANADRAAAALGGTVSQSGRFYRVRTGPFATRDEAEASLANVQAAGYSDARIYSTG</sequence>
<protein>
    <submittedName>
        <fullName evidence="3">Sporulation protein SsgA</fullName>
    </submittedName>
</protein>
<dbReference type="GO" id="GO:0009279">
    <property type="term" value="C:cell outer membrane"/>
    <property type="evidence" value="ECO:0007669"/>
    <property type="project" value="TreeGrafter"/>
</dbReference>
<keyword evidence="1" id="KW-0732">Signal</keyword>
<reference evidence="3 4" key="1">
    <citation type="submission" date="2019-04" db="EMBL/GenBank/DDBJ databases">
        <title>Altererythrobacter aquimixticola sp. nov., isolated from sediment of junction between the ocean and a freshwater spring.</title>
        <authorList>
            <person name="Yoon J.-H."/>
        </authorList>
    </citation>
    <scope>NUCLEOTIDE SEQUENCE [LARGE SCALE GENOMIC DNA]</scope>
    <source>
        <strain evidence="3 4">SSKS-13</strain>
    </source>
</reference>
<accession>A0A4T3F7A9</accession>
<dbReference type="Gene3D" id="3.30.70.1070">
    <property type="entry name" value="Sporulation related repeat"/>
    <property type="match status" value="1"/>
</dbReference>
<evidence type="ECO:0000256" key="1">
    <source>
        <dbReference type="SAM" id="SignalP"/>
    </source>
</evidence>
<comment type="caution">
    <text evidence="3">The sequence shown here is derived from an EMBL/GenBank/DDBJ whole genome shotgun (WGS) entry which is preliminary data.</text>
</comment>
<evidence type="ECO:0000259" key="2">
    <source>
        <dbReference type="PROSITE" id="PS51724"/>
    </source>
</evidence>
<dbReference type="SUPFAM" id="SSF110997">
    <property type="entry name" value="Sporulation related repeat"/>
    <property type="match status" value="1"/>
</dbReference>
<gene>
    <name evidence="3" type="ORF">E5222_07080</name>
</gene>
<proteinExistence type="predicted"/>
<organism evidence="3 4">
    <name type="scientific">Alteraurantiacibacter aquimixticola</name>
    <dbReference type="NCBI Taxonomy" id="2489173"/>
    <lineage>
        <taxon>Bacteria</taxon>
        <taxon>Pseudomonadati</taxon>
        <taxon>Pseudomonadota</taxon>
        <taxon>Alphaproteobacteria</taxon>
        <taxon>Sphingomonadales</taxon>
        <taxon>Erythrobacteraceae</taxon>
        <taxon>Alteraurantiacibacter</taxon>
    </lineage>
</organism>
<dbReference type="InterPro" id="IPR036908">
    <property type="entry name" value="RlpA-like_sf"/>
</dbReference>
<dbReference type="PROSITE" id="PS51257">
    <property type="entry name" value="PROKAR_LIPOPROTEIN"/>
    <property type="match status" value="1"/>
</dbReference>
<dbReference type="AlphaFoldDB" id="A0A4T3F7A9"/>
<dbReference type="PROSITE" id="PS51724">
    <property type="entry name" value="SPOR"/>
    <property type="match status" value="1"/>
</dbReference>
<feature type="domain" description="SPOR" evidence="2">
    <location>
        <begin position="220"/>
        <end position="297"/>
    </location>
</feature>
<dbReference type="GO" id="GO:0042834">
    <property type="term" value="F:peptidoglycan binding"/>
    <property type="evidence" value="ECO:0007669"/>
    <property type="project" value="InterPro"/>
</dbReference>